<feature type="region of interest" description="Disordered" evidence="2">
    <location>
        <begin position="219"/>
        <end position="251"/>
    </location>
</feature>
<comment type="similarity">
    <text evidence="1">Belongs to the TRAFAC class TrmE-Era-EngA-EngB-Septin-like GTPase superfamily. Septin GTPase family.</text>
</comment>
<protein>
    <recommendedName>
        <fullName evidence="3">Septin-type G domain-containing protein</fullName>
    </recommendedName>
</protein>
<evidence type="ECO:0000256" key="1">
    <source>
        <dbReference type="RuleBase" id="RU004560"/>
    </source>
</evidence>
<evidence type="ECO:0000256" key="2">
    <source>
        <dbReference type="SAM" id="MobiDB-lite"/>
    </source>
</evidence>
<dbReference type="GO" id="GO:0005525">
    <property type="term" value="F:GTP binding"/>
    <property type="evidence" value="ECO:0007669"/>
    <property type="project" value="UniProtKB-KW"/>
</dbReference>
<dbReference type="AlphaFoldDB" id="A0AAD7V8W8"/>
<feature type="domain" description="Septin-type G" evidence="3">
    <location>
        <begin position="18"/>
        <end position="379"/>
    </location>
</feature>
<keyword evidence="1" id="KW-0342">GTP-binding</keyword>
<dbReference type="Gene3D" id="3.40.50.300">
    <property type="entry name" value="P-loop containing nucleotide triphosphate hydrolases"/>
    <property type="match status" value="1"/>
</dbReference>
<accession>A0AAD7V8W8</accession>
<gene>
    <name evidence="4" type="ORF">O0I10_003421</name>
</gene>
<feature type="compositionally biased region" description="Acidic residues" evidence="2">
    <location>
        <begin position="219"/>
        <end position="228"/>
    </location>
</feature>
<dbReference type="PROSITE" id="PS51719">
    <property type="entry name" value="G_SEPTIN"/>
    <property type="match status" value="1"/>
</dbReference>
<dbReference type="InterPro" id="IPR027417">
    <property type="entry name" value="P-loop_NTPase"/>
</dbReference>
<dbReference type="GeneID" id="83210834"/>
<dbReference type="PANTHER" id="PTHR18884">
    <property type="entry name" value="SEPTIN"/>
    <property type="match status" value="1"/>
</dbReference>
<dbReference type="Proteomes" id="UP001234581">
    <property type="component" value="Unassembled WGS sequence"/>
</dbReference>
<dbReference type="Pfam" id="PF00735">
    <property type="entry name" value="Septin"/>
    <property type="match status" value="2"/>
</dbReference>
<keyword evidence="5" id="KW-1185">Reference proteome</keyword>
<name>A0AAD7V8W8_9FUNG</name>
<dbReference type="InterPro" id="IPR030379">
    <property type="entry name" value="G_SEPTIN_dom"/>
</dbReference>
<feature type="compositionally biased region" description="Basic residues" evidence="2">
    <location>
        <begin position="306"/>
        <end position="318"/>
    </location>
</feature>
<organism evidence="4 5">
    <name type="scientific">Lichtheimia ornata</name>
    <dbReference type="NCBI Taxonomy" id="688661"/>
    <lineage>
        <taxon>Eukaryota</taxon>
        <taxon>Fungi</taxon>
        <taxon>Fungi incertae sedis</taxon>
        <taxon>Mucoromycota</taxon>
        <taxon>Mucoromycotina</taxon>
        <taxon>Mucoromycetes</taxon>
        <taxon>Mucorales</taxon>
        <taxon>Lichtheimiaceae</taxon>
        <taxon>Lichtheimia</taxon>
    </lineage>
</organism>
<evidence type="ECO:0000313" key="4">
    <source>
        <dbReference type="EMBL" id="KAJ8660778.1"/>
    </source>
</evidence>
<evidence type="ECO:0000259" key="3">
    <source>
        <dbReference type="PROSITE" id="PS51719"/>
    </source>
</evidence>
<feature type="compositionally biased region" description="Low complexity" evidence="2">
    <location>
        <begin position="229"/>
        <end position="245"/>
    </location>
</feature>
<dbReference type="RefSeq" id="XP_058345691.1">
    <property type="nucleotide sequence ID" value="XM_058483492.1"/>
</dbReference>
<dbReference type="EMBL" id="JARTCD010000011">
    <property type="protein sequence ID" value="KAJ8660778.1"/>
    <property type="molecule type" value="Genomic_DNA"/>
</dbReference>
<comment type="caution">
    <text evidence="4">The sequence shown here is derived from an EMBL/GenBank/DDBJ whole genome shotgun (WGS) entry which is preliminary data.</text>
</comment>
<proteinExistence type="inferred from homology"/>
<sequence length="399" mass="45994">MLYRGHPLRTRSRSQKNASTKLNLIVMGQTSSGKTAFVRTMCEYLKHAVIQGTFKESTPMVLKDPLAPTEATYSVSMEIEQEDDDERISLTITDTPGISCNLSLLENQLRYLCMYIDHQYERTLLEETKIKRTAHAMDTHIHACLFFVDGDKLRQSGRLSDVDRYMMRMLASRVNVIPVVGKGDTMTAPERQRLKTCCRNDIFDVFQLPVYGYEEMAMSDDDDQEEQESVQSNNSNDSSTPSSPTSEKRGSGSFTLDGILDMLEACVEQDDDDEEAYCMKEYLKLLPFTVIGFEQDPDSGRPLSQQKKKQKRSKKKKQQRVDRPFLGRYYPWGVVDCCNPEYSDFVQLVTMLLSSHRDMLRSETFERFYERYRIGRLMKTSVDKTMALESTTMKHNQVL</sequence>
<dbReference type="SUPFAM" id="SSF52540">
    <property type="entry name" value="P-loop containing nucleoside triphosphate hydrolases"/>
    <property type="match status" value="1"/>
</dbReference>
<feature type="region of interest" description="Disordered" evidence="2">
    <location>
        <begin position="296"/>
        <end position="320"/>
    </location>
</feature>
<keyword evidence="1" id="KW-0547">Nucleotide-binding</keyword>
<reference evidence="4 5" key="1">
    <citation type="submission" date="2023-03" db="EMBL/GenBank/DDBJ databases">
        <title>Genome sequence of Lichtheimia ornata CBS 291.66.</title>
        <authorList>
            <person name="Mohabir J.T."/>
            <person name="Shea T.P."/>
            <person name="Kurbessoian T."/>
            <person name="Berby B."/>
            <person name="Fontaine J."/>
            <person name="Livny J."/>
            <person name="Gnirke A."/>
            <person name="Stajich J.E."/>
            <person name="Cuomo C.A."/>
        </authorList>
    </citation>
    <scope>NUCLEOTIDE SEQUENCE [LARGE SCALE GENOMIC DNA]</scope>
    <source>
        <strain evidence="4">CBS 291.66</strain>
    </source>
</reference>
<evidence type="ECO:0000313" key="5">
    <source>
        <dbReference type="Proteomes" id="UP001234581"/>
    </source>
</evidence>